<protein>
    <submittedName>
        <fullName evidence="1">Uncharacterized protein</fullName>
    </submittedName>
</protein>
<accession>A0A5C6BZ13</accession>
<evidence type="ECO:0000313" key="2">
    <source>
        <dbReference type="Proteomes" id="UP000319908"/>
    </source>
</evidence>
<proteinExistence type="predicted"/>
<comment type="caution">
    <text evidence="1">The sequence shown here is derived from an EMBL/GenBank/DDBJ whole genome shotgun (WGS) entry which is preliminary data.</text>
</comment>
<organism evidence="1 2">
    <name type="scientific">Allorhodopirellula heiligendammensis</name>
    <dbReference type="NCBI Taxonomy" id="2714739"/>
    <lineage>
        <taxon>Bacteria</taxon>
        <taxon>Pseudomonadati</taxon>
        <taxon>Planctomycetota</taxon>
        <taxon>Planctomycetia</taxon>
        <taxon>Pirellulales</taxon>
        <taxon>Pirellulaceae</taxon>
        <taxon>Allorhodopirellula</taxon>
    </lineage>
</organism>
<evidence type="ECO:0000313" key="1">
    <source>
        <dbReference type="EMBL" id="TWU17072.1"/>
    </source>
</evidence>
<gene>
    <name evidence="1" type="ORF">Poly21_42820</name>
</gene>
<dbReference type="AlphaFoldDB" id="A0A5C6BZ13"/>
<keyword evidence="2" id="KW-1185">Reference proteome</keyword>
<dbReference type="Proteomes" id="UP000319908">
    <property type="component" value="Unassembled WGS sequence"/>
</dbReference>
<name>A0A5C6BZ13_9BACT</name>
<sequence>MNKAVLEELVHALAPRGRHVAIVLVWKSLQKSDLDAVPAKPLAPPFLKLIETLLHPHHNSLRCDKGFIFQGNHHARVDR</sequence>
<dbReference type="EMBL" id="SJPU01000002">
    <property type="protein sequence ID" value="TWU17072.1"/>
    <property type="molecule type" value="Genomic_DNA"/>
</dbReference>
<reference evidence="1 2" key="1">
    <citation type="journal article" date="2020" name="Antonie Van Leeuwenhoek">
        <title>Rhodopirellula heiligendammensis sp. nov., Rhodopirellula pilleata sp. nov., and Rhodopirellula solitaria sp. nov. isolated from natural or artificial marine surfaces in Northern Germany and California, USA, and emended description of the genus Rhodopirellula.</title>
        <authorList>
            <person name="Kallscheuer N."/>
            <person name="Wiegand S."/>
            <person name="Jogler M."/>
            <person name="Boedeker C."/>
            <person name="Peeters S.H."/>
            <person name="Rast P."/>
            <person name="Heuer A."/>
            <person name="Jetten M.S.M."/>
            <person name="Rohde M."/>
            <person name="Jogler C."/>
        </authorList>
    </citation>
    <scope>NUCLEOTIDE SEQUENCE [LARGE SCALE GENOMIC DNA]</scope>
    <source>
        <strain evidence="1 2">Poly21</strain>
    </source>
</reference>